<evidence type="ECO:0008006" key="5">
    <source>
        <dbReference type="Google" id="ProtNLM"/>
    </source>
</evidence>
<feature type="compositionally biased region" description="Basic and acidic residues" evidence="2">
    <location>
        <begin position="451"/>
        <end position="460"/>
    </location>
</feature>
<evidence type="ECO:0000256" key="2">
    <source>
        <dbReference type="SAM" id="MobiDB-lite"/>
    </source>
</evidence>
<evidence type="ECO:0000313" key="3">
    <source>
        <dbReference type="EMBL" id="EGD78284.1"/>
    </source>
</evidence>
<dbReference type="GO" id="GO:0008017">
    <property type="term" value="F:microtubule binding"/>
    <property type="evidence" value="ECO:0007669"/>
    <property type="project" value="InterPro"/>
</dbReference>
<gene>
    <name evidence="3" type="ORF">PTSG_09348</name>
</gene>
<sequence>MATPPADLVSRAQRAVAEAMMRIQQVWHVLGIDEEYQEERSEEIMNLVNGLVMTMAEQEEEERDNVLRRVKENREQLASLAKEMNVEPGVDTDLPLLDLDKALGDRIAALNEEREQRIHSLIDLESRLEVLQESLVVSEKEEKREDELSMERLEDLRHRITEYEKELDERKKGLASTMKEIKHLWAQLRYRPRTEFEEQVAKGVDRLPLSPANILALHRLRDSLKDMLPALKVEVDTVAARTHEMCMLLGEQEDEYVRAAARIKEKTEAFDGVCRDAIDLWEQELERLHKKKQAMLPVVVLKTFEKLDKQWQQTYFCAQQSREFMEALGLEYPLEYDDVKEISDRRVLEMALEAIEEECARQTALHDEHKDVYQAVHTIEALQGKKAQFKEDDLLNNRGGLRFKVEKMDKQIDACKRQIAKWERQTGTKFMVRGAHFLSILTRKEEAEREHQLKLKEQRRQQRQKQLQQEARFGSIPATPKRARRDLGKPSTRNGPNSLKTPKSSRKVAKRTPLKENVPHLNLFENDIKGNICIEFDSSHHANRPADASVGTFSMFKETATNRLHSTKLPK</sequence>
<dbReference type="GeneID" id="16070157"/>
<dbReference type="eggNOG" id="KOG4302">
    <property type="taxonomic scope" value="Eukaryota"/>
</dbReference>
<accession>F2UMD5</accession>
<dbReference type="InParanoid" id="F2UMD5"/>
<name>F2UMD5_SALR5</name>
<dbReference type="AlphaFoldDB" id="F2UMD5"/>
<keyword evidence="4" id="KW-1185">Reference proteome</keyword>
<dbReference type="InterPro" id="IPR007145">
    <property type="entry name" value="MAP65_Ase1_PRC1"/>
</dbReference>
<dbReference type="GO" id="GO:1990023">
    <property type="term" value="C:mitotic spindle midzone"/>
    <property type="evidence" value="ECO:0007669"/>
    <property type="project" value="TreeGrafter"/>
</dbReference>
<reference evidence="3" key="1">
    <citation type="submission" date="2009-08" db="EMBL/GenBank/DDBJ databases">
        <title>Annotation of Salpingoeca rosetta.</title>
        <authorList>
            <consortium name="The Broad Institute Genome Sequencing Platform"/>
            <person name="Russ C."/>
            <person name="Cuomo C."/>
            <person name="Burger G."/>
            <person name="Gray M.W."/>
            <person name="Holland P.W.H."/>
            <person name="King N."/>
            <person name="Lang F.B.F."/>
            <person name="Roger A.J."/>
            <person name="Ruiz-Trillo I."/>
            <person name="Young S.K."/>
            <person name="Zeng Q."/>
            <person name="Gargeya S."/>
            <person name="Alvarado L."/>
            <person name="Berlin A."/>
            <person name="Chapman S.B."/>
            <person name="Chen Z."/>
            <person name="Freedman E."/>
            <person name="Gellesch M."/>
            <person name="Goldberg J."/>
            <person name="Griggs A."/>
            <person name="Gujja S."/>
            <person name="Heilman E."/>
            <person name="Heiman D."/>
            <person name="Howarth C."/>
            <person name="Mehta T."/>
            <person name="Neiman D."/>
            <person name="Pearson M."/>
            <person name="Roberts A."/>
            <person name="Saif S."/>
            <person name="Shea T."/>
            <person name="Shenoy N."/>
            <person name="Sisk P."/>
            <person name="Stolte C."/>
            <person name="Sykes S."/>
            <person name="White J."/>
            <person name="Yandava C."/>
            <person name="Haas B."/>
            <person name="Nusbaum C."/>
            <person name="Birren B."/>
        </authorList>
    </citation>
    <scope>NUCLEOTIDE SEQUENCE</scope>
    <source>
        <strain evidence="3">ATCC 50818</strain>
    </source>
</reference>
<feature type="compositionally biased region" description="Basic residues" evidence="2">
    <location>
        <begin position="503"/>
        <end position="512"/>
    </location>
</feature>
<dbReference type="Pfam" id="PF03999">
    <property type="entry name" value="MAP65_ASE1"/>
    <property type="match status" value="1"/>
</dbReference>
<proteinExistence type="predicted"/>
<dbReference type="Proteomes" id="UP000007799">
    <property type="component" value="Unassembled WGS sequence"/>
</dbReference>
<keyword evidence="1" id="KW-0175">Coiled coil</keyword>
<dbReference type="PANTHER" id="PTHR19321:SF41">
    <property type="entry name" value="FASCETTO-RELATED"/>
    <property type="match status" value="1"/>
</dbReference>
<organism evidence="3 4">
    <name type="scientific">Salpingoeca rosetta (strain ATCC 50818 / BSB-021)</name>
    <dbReference type="NCBI Taxonomy" id="946362"/>
    <lineage>
        <taxon>Eukaryota</taxon>
        <taxon>Choanoflagellata</taxon>
        <taxon>Craspedida</taxon>
        <taxon>Salpingoecidae</taxon>
        <taxon>Salpingoeca</taxon>
    </lineage>
</organism>
<dbReference type="STRING" id="946362.F2UMD5"/>
<feature type="coiled-coil region" evidence="1">
    <location>
        <begin position="56"/>
        <end position="87"/>
    </location>
</feature>
<feature type="coiled-coil region" evidence="1">
    <location>
        <begin position="121"/>
        <end position="173"/>
    </location>
</feature>
<dbReference type="RefSeq" id="XP_004989607.1">
    <property type="nucleotide sequence ID" value="XM_004989550.1"/>
</dbReference>
<dbReference type="GO" id="GO:0005737">
    <property type="term" value="C:cytoplasm"/>
    <property type="evidence" value="ECO:0007669"/>
    <property type="project" value="TreeGrafter"/>
</dbReference>
<feature type="region of interest" description="Disordered" evidence="2">
    <location>
        <begin position="451"/>
        <end position="514"/>
    </location>
</feature>
<evidence type="ECO:0000313" key="4">
    <source>
        <dbReference type="Proteomes" id="UP000007799"/>
    </source>
</evidence>
<dbReference type="Gene3D" id="1.20.58.1520">
    <property type="match status" value="1"/>
</dbReference>
<protein>
    <recommendedName>
        <fullName evidence="5">Protein regulator of cytokinesis 1</fullName>
    </recommendedName>
</protein>
<feature type="compositionally biased region" description="Polar residues" evidence="2">
    <location>
        <begin position="491"/>
        <end position="502"/>
    </location>
</feature>
<dbReference type="PANTHER" id="PTHR19321">
    <property type="entry name" value="PROTEIN REGULATOR OF CYTOKINESIS 1 PRC1-RELATED"/>
    <property type="match status" value="1"/>
</dbReference>
<dbReference type="OrthoDB" id="642895at2759"/>
<evidence type="ECO:0000256" key="1">
    <source>
        <dbReference type="SAM" id="Coils"/>
    </source>
</evidence>
<dbReference type="FunCoup" id="F2UMD5">
    <property type="interactions" value="879"/>
</dbReference>
<dbReference type="KEGG" id="sre:PTSG_09348"/>
<dbReference type="OMA" id="QLHGIYD"/>
<dbReference type="EMBL" id="GL832982">
    <property type="protein sequence ID" value="EGD78284.1"/>
    <property type="molecule type" value="Genomic_DNA"/>
</dbReference>
<dbReference type="GO" id="GO:0051256">
    <property type="term" value="P:mitotic spindle midzone assembly"/>
    <property type="evidence" value="ECO:0007669"/>
    <property type="project" value="TreeGrafter"/>
</dbReference>